<evidence type="ECO:0000313" key="3">
    <source>
        <dbReference type="EMBL" id="CAB4223292.1"/>
    </source>
</evidence>
<reference evidence="3" key="1">
    <citation type="submission" date="2020-05" db="EMBL/GenBank/DDBJ databases">
        <authorList>
            <person name="Chiriac C."/>
            <person name="Salcher M."/>
            <person name="Ghai R."/>
            <person name="Kavagutti S V."/>
        </authorList>
    </citation>
    <scope>NUCLEOTIDE SEQUENCE</scope>
</reference>
<feature type="transmembrane region" description="Helical" evidence="1">
    <location>
        <begin position="22"/>
        <end position="44"/>
    </location>
</feature>
<sequence length="69" mass="7736">MSFFIWEQRQGSHGSKMTTSEIGLFVLMAIACILWAIVSYSVGYKEGHKEGYQRGRAVTRHISSKAVAK</sequence>
<keyword evidence="1" id="KW-0812">Transmembrane</keyword>
<keyword evidence="1" id="KW-0472">Membrane</keyword>
<organism evidence="3">
    <name type="scientific">uncultured Caudovirales phage</name>
    <dbReference type="NCBI Taxonomy" id="2100421"/>
    <lineage>
        <taxon>Viruses</taxon>
        <taxon>Duplodnaviria</taxon>
        <taxon>Heunggongvirae</taxon>
        <taxon>Uroviricota</taxon>
        <taxon>Caudoviricetes</taxon>
        <taxon>Peduoviridae</taxon>
        <taxon>Maltschvirus</taxon>
        <taxon>Maltschvirus maltsch</taxon>
    </lineage>
</organism>
<proteinExistence type="predicted"/>
<protein>
    <submittedName>
        <fullName evidence="3">Uncharacterized protein</fullName>
    </submittedName>
</protein>
<gene>
    <name evidence="2" type="ORF">UFOVP1277_21</name>
    <name evidence="3" type="ORF">UFOVP1664_16</name>
</gene>
<accession>A0A6J5T696</accession>
<dbReference type="EMBL" id="LR797529">
    <property type="protein sequence ID" value="CAB4223292.1"/>
    <property type="molecule type" value="Genomic_DNA"/>
</dbReference>
<evidence type="ECO:0000313" key="2">
    <source>
        <dbReference type="EMBL" id="CAB4195025.1"/>
    </source>
</evidence>
<keyword evidence="1" id="KW-1133">Transmembrane helix</keyword>
<dbReference type="EMBL" id="LR797232">
    <property type="protein sequence ID" value="CAB4195025.1"/>
    <property type="molecule type" value="Genomic_DNA"/>
</dbReference>
<evidence type="ECO:0000256" key="1">
    <source>
        <dbReference type="SAM" id="Phobius"/>
    </source>
</evidence>
<name>A0A6J5T696_9CAUD</name>